<reference evidence="2 3" key="1">
    <citation type="submission" date="2016-04" db="EMBL/GenBank/DDBJ databases">
        <title>A degradative enzymes factory behind the ericoid mycorrhizal symbiosis.</title>
        <authorList>
            <consortium name="DOE Joint Genome Institute"/>
            <person name="Martino E."/>
            <person name="Morin E."/>
            <person name="Grelet G."/>
            <person name="Kuo A."/>
            <person name="Kohler A."/>
            <person name="Daghino S."/>
            <person name="Barry K."/>
            <person name="Choi C."/>
            <person name="Cichocki N."/>
            <person name="Clum A."/>
            <person name="Copeland A."/>
            <person name="Hainaut M."/>
            <person name="Haridas S."/>
            <person name="Labutti K."/>
            <person name="Lindquist E."/>
            <person name="Lipzen A."/>
            <person name="Khouja H.-R."/>
            <person name="Murat C."/>
            <person name="Ohm R."/>
            <person name="Olson A."/>
            <person name="Spatafora J."/>
            <person name="Veneault-Fourrey C."/>
            <person name="Henrissat B."/>
            <person name="Grigoriev I."/>
            <person name="Martin F."/>
            <person name="Perotto S."/>
        </authorList>
    </citation>
    <scope>NUCLEOTIDE SEQUENCE [LARGE SCALE GENOMIC DNA]</scope>
    <source>
        <strain evidence="2 3">E</strain>
    </source>
</reference>
<protein>
    <submittedName>
        <fullName evidence="2">Uncharacterized protein</fullName>
    </submittedName>
</protein>
<evidence type="ECO:0000313" key="2">
    <source>
        <dbReference type="EMBL" id="PMD59638.1"/>
    </source>
</evidence>
<proteinExistence type="predicted"/>
<organism evidence="2 3">
    <name type="scientific">Hyaloscypha bicolor E</name>
    <dbReference type="NCBI Taxonomy" id="1095630"/>
    <lineage>
        <taxon>Eukaryota</taxon>
        <taxon>Fungi</taxon>
        <taxon>Dikarya</taxon>
        <taxon>Ascomycota</taxon>
        <taxon>Pezizomycotina</taxon>
        <taxon>Leotiomycetes</taxon>
        <taxon>Helotiales</taxon>
        <taxon>Hyaloscyphaceae</taxon>
        <taxon>Hyaloscypha</taxon>
        <taxon>Hyaloscypha bicolor</taxon>
    </lineage>
</organism>
<sequence length="196" mass="23240">MCLPNPFKSYTPRSHNTTQPEAMRGRFPNRQLSLHEFFGRQEDDDLVEMRAPYDRLDRRPVYVPRNNPRNNPRNSAFAAFNKPIRDEQAEEQRPPTIIVRFIRQGGTNPYHFDLPIHIASIPTNLNSIPDEIRDAVKVHHPSWRSGFSLQSVVVKWKDIFSETDLIRLNRAQRETAFKRMEENKWLDMVEIKYKRN</sequence>
<name>A0A2J6T9G5_9HELO</name>
<feature type="compositionally biased region" description="Polar residues" evidence="1">
    <location>
        <begin position="11"/>
        <end position="20"/>
    </location>
</feature>
<dbReference type="OrthoDB" id="3556608at2759"/>
<dbReference type="RefSeq" id="XP_024736542.1">
    <property type="nucleotide sequence ID" value="XM_024888589.1"/>
</dbReference>
<evidence type="ECO:0000256" key="1">
    <source>
        <dbReference type="SAM" id="MobiDB-lite"/>
    </source>
</evidence>
<dbReference type="InParanoid" id="A0A2J6T9G5"/>
<keyword evidence="3" id="KW-1185">Reference proteome</keyword>
<dbReference type="Proteomes" id="UP000235371">
    <property type="component" value="Unassembled WGS sequence"/>
</dbReference>
<dbReference type="GeneID" id="36596665"/>
<gene>
    <name evidence="2" type="ORF">K444DRAFT_723307</name>
</gene>
<dbReference type="AlphaFoldDB" id="A0A2J6T9G5"/>
<accession>A0A2J6T9G5</accession>
<dbReference type="EMBL" id="KZ613813">
    <property type="protein sequence ID" value="PMD59638.1"/>
    <property type="molecule type" value="Genomic_DNA"/>
</dbReference>
<feature type="region of interest" description="Disordered" evidence="1">
    <location>
        <begin position="1"/>
        <end position="26"/>
    </location>
</feature>
<evidence type="ECO:0000313" key="3">
    <source>
        <dbReference type="Proteomes" id="UP000235371"/>
    </source>
</evidence>